<dbReference type="GO" id="GO:0047617">
    <property type="term" value="F:fatty acyl-CoA hydrolase activity"/>
    <property type="evidence" value="ECO:0007669"/>
    <property type="project" value="TreeGrafter"/>
</dbReference>
<reference evidence="2 3" key="1">
    <citation type="submission" date="2024-04" db="EMBL/GenBank/DDBJ databases">
        <authorList>
            <person name="Waldvogel A.-M."/>
            <person name="Schoenle A."/>
        </authorList>
    </citation>
    <scope>NUCLEOTIDE SEQUENCE [LARGE SCALE GENOMIC DNA]</scope>
</reference>
<dbReference type="Proteomes" id="UP001497482">
    <property type="component" value="Chromosome 5"/>
</dbReference>
<dbReference type="EMBL" id="OZ035827">
    <property type="protein sequence ID" value="CAL1606773.1"/>
    <property type="molecule type" value="Genomic_DNA"/>
</dbReference>
<dbReference type="PANTHER" id="PTHR10824">
    <property type="entry name" value="ACYL-COENZYME A THIOESTERASE-RELATED"/>
    <property type="match status" value="1"/>
</dbReference>
<proteinExistence type="predicted"/>
<dbReference type="GO" id="GO:0006631">
    <property type="term" value="P:fatty acid metabolic process"/>
    <property type="evidence" value="ECO:0007669"/>
    <property type="project" value="TreeGrafter"/>
</dbReference>
<dbReference type="InterPro" id="IPR042490">
    <property type="entry name" value="Thio_Ohase/BAAT_N"/>
</dbReference>
<gene>
    <name evidence="2" type="ORF">KC01_LOCUS33891</name>
</gene>
<organism evidence="2 3">
    <name type="scientific">Knipowitschia caucasica</name>
    <name type="common">Caucasian dwarf goby</name>
    <name type="synonym">Pomatoschistus caucasicus</name>
    <dbReference type="NCBI Taxonomy" id="637954"/>
    <lineage>
        <taxon>Eukaryota</taxon>
        <taxon>Metazoa</taxon>
        <taxon>Chordata</taxon>
        <taxon>Craniata</taxon>
        <taxon>Vertebrata</taxon>
        <taxon>Euteleostomi</taxon>
        <taxon>Actinopterygii</taxon>
        <taxon>Neopterygii</taxon>
        <taxon>Teleostei</taxon>
        <taxon>Neoteleostei</taxon>
        <taxon>Acanthomorphata</taxon>
        <taxon>Gobiaria</taxon>
        <taxon>Gobiiformes</taxon>
        <taxon>Gobioidei</taxon>
        <taxon>Gobiidae</taxon>
        <taxon>Gobiinae</taxon>
        <taxon>Knipowitschia</taxon>
    </lineage>
</organism>
<feature type="domain" description="Acyl-CoA thioester hydrolase/bile acid-CoA amino acid N-acetyltransferase" evidence="1">
    <location>
        <begin position="15"/>
        <end position="132"/>
    </location>
</feature>
<dbReference type="Pfam" id="PF04775">
    <property type="entry name" value="Bile_Hydr_Trans"/>
    <property type="match status" value="1"/>
</dbReference>
<dbReference type="AlphaFoldDB" id="A0AAV2M0B6"/>
<keyword evidence="3" id="KW-1185">Reference proteome</keyword>
<dbReference type="PANTHER" id="PTHR10824:SF17">
    <property type="entry name" value="ACYL-COENZYME A THIOESTERASE 6"/>
    <property type="match status" value="1"/>
</dbReference>
<dbReference type="GO" id="GO:0006637">
    <property type="term" value="P:acyl-CoA metabolic process"/>
    <property type="evidence" value="ECO:0007669"/>
    <property type="project" value="TreeGrafter"/>
</dbReference>
<evidence type="ECO:0000313" key="2">
    <source>
        <dbReference type="EMBL" id="CAL1606773.1"/>
    </source>
</evidence>
<dbReference type="InterPro" id="IPR006862">
    <property type="entry name" value="Thio_Ohase/aa_AcTrfase"/>
</dbReference>
<protein>
    <recommendedName>
        <fullName evidence="1">Acyl-CoA thioester hydrolase/bile acid-CoA amino acid N-acetyltransferase domain-containing protein</fullName>
    </recommendedName>
</protein>
<accession>A0AAV2M0B6</accession>
<evidence type="ECO:0000259" key="1">
    <source>
        <dbReference type="Pfam" id="PF04775"/>
    </source>
</evidence>
<sequence length="197" mass="22254">MPVELSLLPPRCLFDQPVQVTVSGLKPQQEVVLRASTTDDRGDFFRSWAEYRADHSGQVDVSRDPSLQGSYTGVWPMGLLCTMKPQIPYRTFKAQALVPLKVKLSVYSRDMLLAEQINHRCIMGNGVLRQIVAKIGFTAVLFTPPALYTERQVLAEFNQITSSKLGNDFLSKIVRHLDSCIFLKWKWTPSLSIDLNP</sequence>
<evidence type="ECO:0000313" key="3">
    <source>
        <dbReference type="Proteomes" id="UP001497482"/>
    </source>
</evidence>
<dbReference type="Gene3D" id="2.60.40.2240">
    <property type="entry name" value="Acyl-CoA thioester hydrolase/BAAT N-terminal domain"/>
    <property type="match status" value="1"/>
</dbReference>
<name>A0AAV2M0B6_KNICA</name>